<dbReference type="SUPFAM" id="SSF143430">
    <property type="entry name" value="TTP0101/SSO1404-like"/>
    <property type="match status" value="1"/>
</dbReference>
<comment type="subunit">
    <text evidence="9">Homodimer, forms a heterotetramer with a Cas1 homodimer.</text>
</comment>
<gene>
    <name evidence="9" type="primary">cas2</name>
    <name evidence="11" type="ORF">DNFV4_01545</name>
</gene>
<dbReference type="InterPro" id="IPR019199">
    <property type="entry name" value="Virulence_VapD/CRISPR_Cas2"/>
</dbReference>
<dbReference type="InterPro" id="IPR021127">
    <property type="entry name" value="CRISPR_associated_Cas2"/>
</dbReference>
<keyword evidence="6 9" id="KW-0378">Hydrolase</keyword>
<evidence type="ECO:0000256" key="1">
    <source>
        <dbReference type="ARBA" id="ARBA00001946"/>
    </source>
</evidence>
<keyword evidence="8 9" id="KW-0051">Antiviral defense</keyword>
<dbReference type="GO" id="GO:0051607">
    <property type="term" value="P:defense response to virus"/>
    <property type="evidence" value="ECO:0007669"/>
    <property type="project" value="UniProtKB-UniRule"/>
</dbReference>
<evidence type="ECO:0000256" key="10">
    <source>
        <dbReference type="SAM" id="MobiDB-lite"/>
    </source>
</evidence>
<keyword evidence="3 9" id="KW-0540">Nuclease</keyword>
<dbReference type="PANTHER" id="PTHR34405">
    <property type="entry name" value="CRISPR-ASSOCIATED ENDORIBONUCLEASE CAS2"/>
    <property type="match status" value="1"/>
</dbReference>
<keyword evidence="7 9" id="KW-0460">Magnesium</keyword>
<evidence type="ECO:0000256" key="7">
    <source>
        <dbReference type="ARBA" id="ARBA00022842"/>
    </source>
</evidence>
<feature type="binding site" evidence="9">
    <location>
        <position position="11"/>
    </location>
    <ligand>
        <name>Mg(2+)</name>
        <dbReference type="ChEBI" id="CHEBI:18420"/>
        <note>catalytic</note>
    </ligand>
</feature>
<dbReference type="EMBL" id="OX365700">
    <property type="protein sequence ID" value="CAI4031114.1"/>
    <property type="molecule type" value="Genomic_DNA"/>
</dbReference>
<keyword evidence="5 9" id="KW-0255">Endonuclease</keyword>
<evidence type="ECO:0000256" key="5">
    <source>
        <dbReference type="ARBA" id="ARBA00022759"/>
    </source>
</evidence>
<organism evidence="11 12">
    <name type="scientific">Nitrospira tepida</name>
    <dbReference type="NCBI Taxonomy" id="2973512"/>
    <lineage>
        <taxon>Bacteria</taxon>
        <taxon>Pseudomonadati</taxon>
        <taxon>Nitrospirota</taxon>
        <taxon>Nitrospiria</taxon>
        <taxon>Nitrospirales</taxon>
        <taxon>Nitrospiraceae</taxon>
        <taxon>Nitrospira</taxon>
    </lineage>
</organism>
<comment type="similarity">
    <text evidence="2 9">Belongs to the CRISPR-associated endoribonuclease Cas2 protein family.</text>
</comment>
<dbReference type="EC" id="3.1.-.-" evidence="9"/>
<dbReference type="GO" id="GO:0004521">
    <property type="term" value="F:RNA endonuclease activity"/>
    <property type="evidence" value="ECO:0007669"/>
    <property type="project" value="InterPro"/>
</dbReference>
<dbReference type="GO" id="GO:0016787">
    <property type="term" value="F:hydrolase activity"/>
    <property type="evidence" value="ECO:0007669"/>
    <property type="project" value="UniProtKB-KW"/>
</dbReference>
<evidence type="ECO:0000256" key="9">
    <source>
        <dbReference type="HAMAP-Rule" id="MF_01471"/>
    </source>
</evidence>
<dbReference type="Pfam" id="PF09827">
    <property type="entry name" value="CRISPR_Cas2"/>
    <property type="match status" value="1"/>
</dbReference>
<evidence type="ECO:0000256" key="8">
    <source>
        <dbReference type="ARBA" id="ARBA00023118"/>
    </source>
</evidence>
<evidence type="ECO:0000256" key="4">
    <source>
        <dbReference type="ARBA" id="ARBA00022723"/>
    </source>
</evidence>
<evidence type="ECO:0000256" key="3">
    <source>
        <dbReference type="ARBA" id="ARBA00022722"/>
    </source>
</evidence>
<keyword evidence="4 9" id="KW-0479">Metal-binding</keyword>
<protein>
    <recommendedName>
        <fullName evidence="9">CRISPR-associated endoribonuclease Cas2</fullName>
        <ecNumber evidence="9">3.1.-.-</ecNumber>
    </recommendedName>
</protein>
<dbReference type="NCBIfam" id="TIGR01573">
    <property type="entry name" value="cas2"/>
    <property type="match status" value="1"/>
</dbReference>
<dbReference type="Gene3D" id="3.30.70.240">
    <property type="match status" value="1"/>
</dbReference>
<dbReference type="KEGG" id="nti:DNFV4_01545"/>
<dbReference type="RefSeq" id="WP_289268073.1">
    <property type="nucleotide sequence ID" value="NZ_OX365700.1"/>
</dbReference>
<accession>A0AA86MXY3</accession>
<feature type="region of interest" description="Disordered" evidence="10">
    <location>
        <begin position="82"/>
        <end position="105"/>
    </location>
</feature>
<evidence type="ECO:0000256" key="6">
    <source>
        <dbReference type="ARBA" id="ARBA00022801"/>
    </source>
</evidence>
<dbReference type="GO" id="GO:0043571">
    <property type="term" value="P:maintenance of CRISPR repeat elements"/>
    <property type="evidence" value="ECO:0007669"/>
    <property type="project" value="UniProtKB-UniRule"/>
</dbReference>
<reference evidence="11" key="1">
    <citation type="submission" date="2022-10" db="EMBL/GenBank/DDBJ databases">
        <authorList>
            <person name="Koch H."/>
        </authorList>
    </citation>
    <scope>NUCLEOTIDE SEQUENCE</scope>
    <source>
        <strain evidence="11">DNF</strain>
    </source>
</reference>
<sequence length="105" mass="11721">MEEITTYVLYDIPDDAVRTKIAEVCKDYGLARIQFSAFAGTLTRNKREELFLRLRDTLGERPGKILLQPVCEKDIRVGLRVENDDAETESASGEADAAGERSEAV</sequence>
<proteinExistence type="inferred from homology"/>
<dbReference type="Proteomes" id="UP001179121">
    <property type="component" value="Chromosome"/>
</dbReference>
<evidence type="ECO:0000313" key="12">
    <source>
        <dbReference type="Proteomes" id="UP001179121"/>
    </source>
</evidence>
<dbReference type="PANTHER" id="PTHR34405:SF3">
    <property type="entry name" value="CRISPR-ASSOCIATED ENDORIBONUCLEASE CAS2 3"/>
    <property type="match status" value="1"/>
</dbReference>
<dbReference type="AlphaFoldDB" id="A0AA86MXY3"/>
<name>A0AA86MXY3_9BACT</name>
<comment type="function">
    <text evidence="9">CRISPR (clustered regularly interspaced short palindromic repeat), is an adaptive immune system that provides protection against mobile genetic elements (viruses, transposable elements and conjugative plasmids). CRISPR clusters contain sequences complementary to antecedent mobile elements and target invading nucleic acids. CRISPR clusters are transcribed and processed into CRISPR RNA (crRNA). Functions as a ssRNA-specific endoribonuclease. Involved in the integration of spacer DNA into the CRISPR cassette.</text>
</comment>
<dbReference type="GO" id="GO:0046872">
    <property type="term" value="F:metal ion binding"/>
    <property type="evidence" value="ECO:0007669"/>
    <property type="project" value="UniProtKB-UniRule"/>
</dbReference>
<dbReference type="CDD" id="cd09725">
    <property type="entry name" value="Cas2_I_II_III"/>
    <property type="match status" value="1"/>
</dbReference>
<dbReference type="HAMAP" id="MF_01471">
    <property type="entry name" value="Cas2"/>
    <property type="match status" value="1"/>
</dbReference>
<keyword evidence="12" id="KW-1185">Reference proteome</keyword>
<comment type="cofactor">
    <cofactor evidence="1 9">
        <name>Mg(2+)</name>
        <dbReference type="ChEBI" id="CHEBI:18420"/>
    </cofactor>
</comment>
<evidence type="ECO:0000313" key="11">
    <source>
        <dbReference type="EMBL" id="CAI4031114.1"/>
    </source>
</evidence>
<evidence type="ECO:0000256" key="2">
    <source>
        <dbReference type="ARBA" id="ARBA00009959"/>
    </source>
</evidence>